<evidence type="ECO:0000259" key="1">
    <source>
        <dbReference type="Pfam" id="PF01869"/>
    </source>
</evidence>
<dbReference type="RefSeq" id="WP_029098511.1">
    <property type="nucleotide sequence ID" value="NZ_JAPYYP010000014.1"/>
</dbReference>
<dbReference type="Pfam" id="PF01869">
    <property type="entry name" value="BcrAD_BadFG"/>
    <property type="match status" value="1"/>
</dbReference>
<dbReference type="PANTHER" id="PTHR43190:SF3">
    <property type="entry name" value="N-ACETYL-D-GLUCOSAMINE KINASE"/>
    <property type="match status" value="1"/>
</dbReference>
<evidence type="ECO:0000313" key="3">
    <source>
        <dbReference type="Proteomes" id="UP001151071"/>
    </source>
</evidence>
<accession>A0A9X3TR11</accession>
<dbReference type="CDD" id="cd24007">
    <property type="entry name" value="ASKHA_NBD_eukNAGK-like"/>
    <property type="match status" value="1"/>
</dbReference>
<name>A0A9X3TR11_9BACL</name>
<dbReference type="InterPro" id="IPR002731">
    <property type="entry name" value="ATPase_BadF"/>
</dbReference>
<dbReference type="Gene3D" id="3.30.420.40">
    <property type="match status" value="2"/>
</dbReference>
<protein>
    <submittedName>
        <fullName evidence="2">N-acetylglucosamine kinase</fullName>
    </submittedName>
</protein>
<keyword evidence="2" id="KW-0418">Kinase</keyword>
<comment type="caution">
    <text evidence="2">The sequence shown here is derived from an EMBL/GenBank/DDBJ whole genome shotgun (WGS) entry which is preliminary data.</text>
</comment>
<dbReference type="Proteomes" id="UP001151071">
    <property type="component" value="Unassembled WGS sequence"/>
</dbReference>
<reference evidence="2" key="1">
    <citation type="submission" date="2022-12" db="EMBL/GenBank/DDBJ databases">
        <title>Draft genome sequence of the thermophilic strain Brevibacillus thermoruber HT42, isolated from Los Humeros, Puebla, Mexico, with biotechnological potential.</title>
        <authorList>
            <person name="Lara Sanchez J."/>
            <person name="Solis Palacios R."/>
            <person name="Bustos Baena A.S."/>
            <person name="Ruz Baez A.E."/>
            <person name="Espinosa Luna G."/>
            <person name="Oliart Ros R.M."/>
        </authorList>
    </citation>
    <scope>NUCLEOTIDE SEQUENCE</scope>
    <source>
        <strain evidence="2">HT42</strain>
    </source>
</reference>
<keyword evidence="2" id="KW-0808">Transferase</keyword>
<dbReference type="GO" id="GO:0016301">
    <property type="term" value="F:kinase activity"/>
    <property type="evidence" value="ECO:0007669"/>
    <property type="project" value="UniProtKB-KW"/>
</dbReference>
<dbReference type="SUPFAM" id="SSF53067">
    <property type="entry name" value="Actin-like ATPase domain"/>
    <property type="match status" value="2"/>
</dbReference>
<dbReference type="InterPro" id="IPR052519">
    <property type="entry name" value="Euk-type_GlcNAc_Kinase"/>
</dbReference>
<proteinExistence type="predicted"/>
<organism evidence="2 3">
    <name type="scientific">Brevibacillus thermoruber</name>
    <dbReference type="NCBI Taxonomy" id="33942"/>
    <lineage>
        <taxon>Bacteria</taxon>
        <taxon>Bacillati</taxon>
        <taxon>Bacillota</taxon>
        <taxon>Bacilli</taxon>
        <taxon>Bacillales</taxon>
        <taxon>Paenibacillaceae</taxon>
        <taxon>Brevibacillus</taxon>
    </lineage>
</organism>
<keyword evidence="3" id="KW-1185">Reference proteome</keyword>
<gene>
    <name evidence="2" type="ORF">O3V59_12560</name>
</gene>
<dbReference type="AlphaFoldDB" id="A0A9X3TR11"/>
<sequence>MTAVHIPLLAVDGGGTKCLAVLTDRSKRTLGAGRAGSCNYQGIGREAAARELAAAISQALAEAAGRLPAAVPDDSGSGPAWEVECAVFGLAGLDTEHDRQVITGMVRDVLELLRIRVRHLIVENDGFAALLGATNGEPGILVIAGTGSIAFGVNRAGETARAGGWGHRVGDEGSGYWIGKQAIMAVLKAADGRGEPTLLESLLLPHLGLDRVDQLFNWTYGPDYSVEKVGELSPFVSQAADSQDRVAASILEAAGEELFLAARAVIERLRMKEQPFKMILQGGVLQNDERVRRIVIEHARRYTPQVTIDKAQNDPIFGVIAKGLAYLEKRAGESEEV</sequence>
<evidence type="ECO:0000313" key="2">
    <source>
        <dbReference type="EMBL" id="MDA5109199.1"/>
    </source>
</evidence>
<dbReference type="EMBL" id="JAPYYP010000014">
    <property type="protein sequence ID" value="MDA5109199.1"/>
    <property type="molecule type" value="Genomic_DNA"/>
</dbReference>
<feature type="domain" description="ATPase BadF/BadG/BcrA/BcrD type" evidence="1">
    <location>
        <begin position="11"/>
        <end position="317"/>
    </location>
</feature>
<dbReference type="InterPro" id="IPR043129">
    <property type="entry name" value="ATPase_NBD"/>
</dbReference>
<dbReference type="PANTHER" id="PTHR43190">
    <property type="entry name" value="N-ACETYL-D-GLUCOSAMINE KINASE"/>
    <property type="match status" value="1"/>
</dbReference>